<sequence>MRVTNEVEIPERLIHALLSGRLVIFAGAGVSMACPTCFPSFKGLVQRVLEMSGSSQQITDEPLDRFLGRLKEAGAPTHQIVRNVIGDPSSQPNDLHRNLLRLFRDAESCRIVTTNFDQHFSTSAQVLFPDETLTYYAPALPVGSNFKGIVYLHGSAVRDHASLVLDDHDFGSAYLTEGWARRFITDVFLHYDVLFVGYSHDDVIMQYLARGLPPSTQRYALAPMGEEAKWHYLGIEPLFYPLGDHHNHSALSHCLEAWAGFMNNGYLETKVFVERVMAFDSPPTDPATVDMLLWHMNEAGVLQLILERASTMSWITWFDSNSVLDSIFESTHKWGDLSTAIANWLGQRATSADSSKVLALIQRKGGQIDQTLWSILVWHFSYMTEDDVLIEPHILASWVHFLISTAPVGKRSAQLVGLFQSSSIRHDGRTCIALFDYLTQPSSVLIPSFNEERDYGIEPSLHSESYQLHDAWQNVIQPSLTENVIQIRMLIARNIEAVHMMLRSTGQANDSFDPVSYTRRSIRPSERQEFGHDFDVLIDAACDVIEHLAANDEVQGRSLINEWIACSSPLLKRLSIYALQSAAFVGVDEKLSFLCNPSLLSSPMLCHDVFELLNACYGAAKKSVRSRFLRTALEAMQRGNIEEVVLYNVCSILHFSAQLLPNDEPTLRAYRRSLKIYPDFRPSEYQNVSAVSAIQTFSQGWGIPIDELLKMSPDEVIKLVEHDSFGFFTETIGRAVKQDFEITWSWAEHLRQSNEWGHPLWKEILFGWSRIELSSDQWGSVLTLIQSHERIDLIADGVANLLMDGLKGSQNTILGIHLSRIEEVTFRILEQTRQSSDSSVDLTLSEHSWYLFALSHAAGKAAGILIEILGYFAKHRLEDWETLMERYLSMFLNLLQGDTQADIAGRVIVAHEMGFLFSIDEQWAKEHVVPRFSWANTDEDLPQQMWHGYLAAGQWSLALIPILLPYYEQGFTLLSQDDSNIVRRQFFNHMAALALFWPGDGHPEWADRFLGEVGEDGRVHWSEQIGWIIGSMSPETKSKLWNRWLRDYWNQRCQGLPRPVSVRESKAMIHWVCEFGDVPELYLESIELIRRCPSPGVNQTRLIYEIKSKNLISIAPSETFELIAYALEGTSYPCYHCADITVLLQQAINDYDVSAQTINNLKAQLIRLGCNQPSGL</sequence>
<dbReference type="InterPro" id="IPR025093">
    <property type="entry name" value="DUF4020"/>
</dbReference>
<gene>
    <name evidence="2" type="ORF">AYW79_11880</name>
</gene>
<dbReference type="AlphaFoldDB" id="A0A853K9W1"/>
<comment type="caution">
    <text evidence="2">The sequence shown here is derived from an EMBL/GenBank/DDBJ whole genome shotgun (WGS) entry which is preliminary data.</text>
</comment>
<reference evidence="2 3" key="1">
    <citation type="submission" date="2016-02" db="EMBL/GenBank/DDBJ databases">
        <title>Draft genome sequence of Acidibacillus ferrooxidans SLC66.</title>
        <authorList>
            <person name="Oliveira G."/>
            <person name="Nancucheo I."/>
            <person name="Dall'Agnol H."/>
            <person name="Johnson B."/>
            <person name="Oliveira R."/>
            <person name="Nunes G.L."/>
            <person name="Tzotzos G."/>
            <person name="Orellana S.C."/>
            <person name="Salim A.C."/>
            <person name="Araujo F.M."/>
        </authorList>
    </citation>
    <scope>NUCLEOTIDE SEQUENCE [LARGE SCALE GENOMIC DNA]</scope>
    <source>
        <strain evidence="2 3">SLC66</strain>
    </source>
</reference>
<accession>A0A853K9W1</accession>
<dbReference type="PROSITE" id="PS51257">
    <property type="entry name" value="PROKAR_LIPOPROTEIN"/>
    <property type="match status" value="1"/>
</dbReference>
<dbReference type="SUPFAM" id="SSF52467">
    <property type="entry name" value="DHS-like NAD/FAD-binding domain"/>
    <property type="match status" value="1"/>
</dbReference>
<evidence type="ECO:0000313" key="2">
    <source>
        <dbReference type="EMBL" id="OAG93198.1"/>
    </source>
</evidence>
<protein>
    <recommendedName>
        <fullName evidence="1">DUF4020 domain-containing protein</fullName>
    </recommendedName>
</protein>
<dbReference type="Proteomes" id="UP000077421">
    <property type="component" value="Unassembled WGS sequence"/>
</dbReference>
<evidence type="ECO:0000259" key="1">
    <source>
        <dbReference type="Pfam" id="PF13212"/>
    </source>
</evidence>
<feature type="domain" description="DUF4020" evidence="1">
    <location>
        <begin position="1004"/>
        <end position="1107"/>
    </location>
</feature>
<proteinExistence type="predicted"/>
<organism evidence="2 3">
    <name type="scientific">Ferroacidibacillus organovorans</name>
    <dbReference type="NCBI Taxonomy" id="1765683"/>
    <lineage>
        <taxon>Bacteria</taxon>
        <taxon>Bacillati</taxon>
        <taxon>Bacillota</taxon>
        <taxon>Bacilli</taxon>
        <taxon>Bacillales</taxon>
        <taxon>Alicyclobacillaceae</taxon>
        <taxon>Ferroacidibacillus</taxon>
    </lineage>
</organism>
<dbReference type="EMBL" id="LSUQ01000046">
    <property type="protein sequence ID" value="OAG93198.1"/>
    <property type="molecule type" value="Genomic_DNA"/>
</dbReference>
<dbReference type="Pfam" id="PF13212">
    <property type="entry name" value="DUF4020"/>
    <property type="match status" value="1"/>
</dbReference>
<dbReference type="RefSeq" id="WP_067566224.1">
    <property type="nucleotide sequence ID" value="NZ_LSUQ01000046.1"/>
</dbReference>
<dbReference type="Gene3D" id="3.40.50.1220">
    <property type="entry name" value="TPP-binding domain"/>
    <property type="match status" value="1"/>
</dbReference>
<name>A0A853K9W1_9BACL</name>
<evidence type="ECO:0000313" key="3">
    <source>
        <dbReference type="Proteomes" id="UP000077421"/>
    </source>
</evidence>
<dbReference type="Pfam" id="PF13289">
    <property type="entry name" value="SIR2_2"/>
    <property type="match status" value="1"/>
</dbReference>
<dbReference type="InterPro" id="IPR029035">
    <property type="entry name" value="DHS-like_NAD/FAD-binding_dom"/>
</dbReference>